<dbReference type="InterPro" id="IPR013154">
    <property type="entry name" value="ADH-like_N"/>
</dbReference>
<dbReference type="SMART" id="SM00829">
    <property type="entry name" value="PKS_ER"/>
    <property type="match status" value="1"/>
</dbReference>
<dbReference type="GO" id="GO:0030554">
    <property type="term" value="F:adenyl nucleotide binding"/>
    <property type="evidence" value="ECO:0007669"/>
    <property type="project" value="UniProtKB-ARBA"/>
</dbReference>
<name>A0A9Q4C3Q6_9EURY</name>
<dbReference type="Pfam" id="PF08240">
    <property type="entry name" value="ADH_N"/>
    <property type="match status" value="1"/>
</dbReference>
<keyword evidence="1" id="KW-0521">NADP</keyword>
<dbReference type="InterPro" id="IPR013149">
    <property type="entry name" value="ADH-like_C"/>
</dbReference>
<dbReference type="RefSeq" id="WP_266086379.1">
    <property type="nucleotide sequence ID" value="NZ_RKLV01000003.1"/>
</dbReference>
<sequence length="344" mass="36731">MKAVRFSEHGGRDVIGYGESEEPTRKEGEVLIDVKAAALNHLDVWTRRGLPGIDLNMPHVPGSDAAGVVVDGGATRFDEGDGVAVWSGVACGDCEFCRNGDEPLCTSFHIIGEHVEGVHAERVSVPAENLVRVPDDVDMKRAAAAPLVFGTAWRMLVTRAGLRPTENVLVLGASGGVGHACVQIARHAGATVYATAGSDEKAETARKLGAERVFDYTDENFADAVREATDGRGVDVVVDHVGKETWRDSLASLAKGGRLVTCGATTGGDATTDINRIFWNQLDVYGSTMATRGEVDDVLSLVWEGALEPRIRATLPMSEAKEGHRMLEERDGFGKVVLVPDTEL</sequence>
<dbReference type="EMBL" id="RKLV01000003">
    <property type="protein sequence ID" value="MCX2818537.1"/>
    <property type="molecule type" value="Genomic_DNA"/>
</dbReference>
<dbReference type="Gene3D" id="3.90.180.10">
    <property type="entry name" value="Medium-chain alcohol dehydrogenases, catalytic domain"/>
    <property type="match status" value="1"/>
</dbReference>
<dbReference type="InterPro" id="IPR051603">
    <property type="entry name" value="Zinc-ADH_QOR/CCCR"/>
</dbReference>
<dbReference type="SUPFAM" id="SSF51735">
    <property type="entry name" value="NAD(P)-binding Rossmann-fold domains"/>
    <property type="match status" value="1"/>
</dbReference>
<feature type="domain" description="Enoyl reductase (ER)" evidence="2">
    <location>
        <begin position="10"/>
        <end position="338"/>
    </location>
</feature>
<accession>A0A9Q4C3Q6</accession>
<dbReference type="Pfam" id="PF00107">
    <property type="entry name" value="ADH_zinc_N"/>
    <property type="match status" value="1"/>
</dbReference>
<organism evidence="3 4">
    <name type="scientific">Halorutilus salinus</name>
    <dbReference type="NCBI Taxonomy" id="2487751"/>
    <lineage>
        <taxon>Archaea</taxon>
        <taxon>Methanobacteriati</taxon>
        <taxon>Methanobacteriota</taxon>
        <taxon>Stenosarchaea group</taxon>
        <taxon>Halobacteria</taxon>
        <taxon>Halorutilales</taxon>
        <taxon>Halorutilaceae</taxon>
        <taxon>Halorutilus</taxon>
    </lineage>
</organism>
<dbReference type="GO" id="GO:0016616">
    <property type="term" value="F:oxidoreductase activity, acting on the CH-OH group of donors, NAD or NADP as acceptor"/>
    <property type="evidence" value="ECO:0007669"/>
    <property type="project" value="UniProtKB-ARBA"/>
</dbReference>
<dbReference type="Proteomes" id="UP001149411">
    <property type="component" value="Unassembled WGS sequence"/>
</dbReference>
<keyword evidence="4" id="KW-1185">Reference proteome</keyword>
<reference evidence="3" key="1">
    <citation type="submission" date="2022-09" db="EMBL/GenBank/DDBJ databases">
        <title>Haloadaptaus new haloarchaeum isolated from saline soil.</title>
        <authorList>
            <person name="Duran-Viseras A."/>
            <person name="Sanchez-Porro C."/>
            <person name="Ventosa A."/>
        </authorList>
    </citation>
    <scope>NUCLEOTIDE SEQUENCE</scope>
    <source>
        <strain evidence="3">F3-133</strain>
    </source>
</reference>
<dbReference type="InterPro" id="IPR020843">
    <property type="entry name" value="ER"/>
</dbReference>
<evidence type="ECO:0000259" key="2">
    <source>
        <dbReference type="SMART" id="SM00829"/>
    </source>
</evidence>
<dbReference type="GO" id="GO:0044281">
    <property type="term" value="P:small molecule metabolic process"/>
    <property type="evidence" value="ECO:0007669"/>
    <property type="project" value="UniProtKB-ARBA"/>
</dbReference>
<gene>
    <name evidence="3" type="ORF">EGH25_04110</name>
</gene>
<evidence type="ECO:0000256" key="1">
    <source>
        <dbReference type="ARBA" id="ARBA00022857"/>
    </source>
</evidence>
<protein>
    <submittedName>
        <fullName evidence="3">Zinc-binding dehydrogenase</fullName>
    </submittedName>
</protein>
<dbReference type="InterPro" id="IPR036291">
    <property type="entry name" value="NAD(P)-bd_dom_sf"/>
</dbReference>
<dbReference type="GO" id="GO:0043168">
    <property type="term" value="F:anion binding"/>
    <property type="evidence" value="ECO:0007669"/>
    <property type="project" value="UniProtKB-ARBA"/>
</dbReference>
<dbReference type="SUPFAM" id="SSF50129">
    <property type="entry name" value="GroES-like"/>
    <property type="match status" value="1"/>
</dbReference>
<dbReference type="AlphaFoldDB" id="A0A9Q4C3Q6"/>
<dbReference type="PANTHER" id="PTHR44154:SF1">
    <property type="entry name" value="QUINONE OXIDOREDUCTASE"/>
    <property type="match status" value="1"/>
</dbReference>
<dbReference type="PANTHER" id="PTHR44154">
    <property type="entry name" value="QUINONE OXIDOREDUCTASE"/>
    <property type="match status" value="1"/>
</dbReference>
<evidence type="ECO:0000313" key="3">
    <source>
        <dbReference type="EMBL" id="MCX2818537.1"/>
    </source>
</evidence>
<proteinExistence type="predicted"/>
<dbReference type="InterPro" id="IPR011032">
    <property type="entry name" value="GroES-like_sf"/>
</dbReference>
<evidence type="ECO:0000313" key="4">
    <source>
        <dbReference type="Proteomes" id="UP001149411"/>
    </source>
</evidence>
<comment type="caution">
    <text evidence="3">The sequence shown here is derived from an EMBL/GenBank/DDBJ whole genome shotgun (WGS) entry which is preliminary data.</text>
</comment>